<dbReference type="InterPro" id="IPR005624">
    <property type="entry name" value="PduO/GlcC-like"/>
</dbReference>
<dbReference type="PANTHER" id="PTHR34309:SF1">
    <property type="entry name" value="PROTEIN GLCG"/>
    <property type="match status" value="1"/>
</dbReference>
<dbReference type="SUPFAM" id="SSF143744">
    <property type="entry name" value="GlcG-like"/>
    <property type="match status" value="1"/>
</dbReference>
<dbReference type="Proteomes" id="UP000215767">
    <property type="component" value="Unassembled WGS sequence"/>
</dbReference>
<accession>A0A261V027</accession>
<proteinExistence type="predicted"/>
<sequence>MFHDFPPPMQPSFHSPMKPVLTLDAAKRVAQHALDTARQYALKVAVAIVDDGGRLLYFERMDEVPWGSGEVALAKAASAAAYRRDTAVFDDRLANGRLAVLGQPEAFPIQGGVALRIGGLCVGAIGASGALASEDTMLCQAGAAALASVENDLG</sequence>
<dbReference type="InterPro" id="IPR052517">
    <property type="entry name" value="GlcG_carb_metab_protein"/>
</dbReference>
<dbReference type="PANTHER" id="PTHR34309">
    <property type="entry name" value="SLR1406 PROTEIN"/>
    <property type="match status" value="1"/>
</dbReference>
<name>A0A261V027_9BORD</name>
<evidence type="ECO:0008006" key="3">
    <source>
        <dbReference type="Google" id="ProtNLM"/>
    </source>
</evidence>
<dbReference type="AlphaFoldDB" id="A0A261V027"/>
<evidence type="ECO:0000313" key="2">
    <source>
        <dbReference type="Proteomes" id="UP000215767"/>
    </source>
</evidence>
<gene>
    <name evidence="1" type="ORF">CAL28_06175</name>
</gene>
<reference evidence="2" key="1">
    <citation type="submission" date="2017-05" db="EMBL/GenBank/DDBJ databases">
        <title>Complete and WGS of Bordetella genogroups.</title>
        <authorList>
            <person name="Spilker T."/>
            <person name="Lipuma J."/>
        </authorList>
    </citation>
    <scope>NUCLEOTIDE SEQUENCE [LARGE SCALE GENOMIC DNA]</scope>
    <source>
        <strain evidence="2">AU8856</strain>
    </source>
</reference>
<dbReference type="OrthoDB" id="9800768at2"/>
<keyword evidence="2" id="KW-1185">Reference proteome</keyword>
<protein>
    <recommendedName>
        <fullName evidence="3">Heme-binding protein</fullName>
    </recommendedName>
</protein>
<organism evidence="1 2">
    <name type="scientific">Bordetella genomosp. 11</name>
    <dbReference type="NCBI Taxonomy" id="1416808"/>
    <lineage>
        <taxon>Bacteria</taxon>
        <taxon>Pseudomonadati</taxon>
        <taxon>Pseudomonadota</taxon>
        <taxon>Betaproteobacteria</taxon>
        <taxon>Burkholderiales</taxon>
        <taxon>Alcaligenaceae</taxon>
        <taxon>Bordetella</taxon>
    </lineage>
</organism>
<dbReference type="EMBL" id="NEVS01000001">
    <property type="protein sequence ID" value="OZI67265.1"/>
    <property type="molecule type" value="Genomic_DNA"/>
</dbReference>
<dbReference type="InterPro" id="IPR038084">
    <property type="entry name" value="PduO/GlcC-like_sf"/>
</dbReference>
<evidence type="ECO:0000313" key="1">
    <source>
        <dbReference type="EMBL" id="OZI67265.1"/>
    </source>
</evidence>
<comment type="caution">
    <text evidence="1">The sequence shown here is derived from an EMBL/GenBank/DDBJ whole genome shotgun (WGS) entry which is preliminary data.</text>
</comment>
<dbReference type="Gene3D" id="3.30.450.150">
    <property type="entry name" value="Haem-degrading domain"/>
    <property type="match status" value="1"/>
</dbReference>
<dbReference type="Pfam" id="PF03928">
    <property type="entry name" value="HbpS-like"/>
    <property type="match status" value="1"/>
</dbReference>